<dbReference type="SUPFAM" id="SSF54909">
    <property type="entry name" value="Dimeric alpha+beta barrel"/>
    <property type="match status" value="1"/>
</dbReference>
<dbReference type="PANTHER" id="PTHR37811">
    <property type="entry name" value="BLL5343 PROTEIN"/>
    <property type="match status" value="1"/>
</dbReference>
<dbReference type="Gene3D" id="3.30.70.100">
    <property type="match status" value="1"/>
</dbReference>
<dbReference type="OrthoDB" id="9798439at2"/>
<sequence length="105" mass="12236">MIEDGLTPPYYAVIFTTILTDDLSGYTDMANSMEALAKQQEGYLGIESARSDVGITVSYWRSLESITLWKNNLLHIEARNLGREKWYKKYQLRICKVEREYGFEK</sequence>
<dbReference type="RefSeq" id="WP_068703555.1">
    <property type="nucleotide sequence ID" value="NZ_JAUOSW010000005.1"/>
</dbReference>
<reference evidence="1 2" key="1">
    <citation type="submission" date="2016-06" db="EMBL/GenBank/DDBJ databases">
        <title>Draft Genome Sequence of Tenacibaculum soleae UCD-KL19.</title>
        <authorList>
            <person name="Eisen J.A."/>
            <person name="Coil D.A."/>
            <person name="Lujan K.M."/>
        </authorList>
    </citation>
    <scope>NUCLEOTIDE SEQUENCE [LARGE SCALE GENOMIC DNA]</scope>
    <source>
        <strain evidence="1 2">UCD-KL19</strain>
    </source>
</reference>
<gene>
    <name evidence="1" type="ORF">BA195_06400</name>
</gene>
<name>A0A1B9Y3D9_9FLAO</name>
<dbReference type="PANTHER" id="PTHR37811:SF2">
    <property type="entry name" value="ABM DOMAIN-CONTAINING PROTEIN"/>
    <property type="match status" value="1"/>
</dbReference>
<protein>
    <submittedName>
        <fullName evidence="1">JEMB protein</fullName>
    </submittedName>
</protein>
<dbReference type="EMBL" id="MAKX01000001">
    <property type="protein sequence ID" value="OCK44310.1"/>
    <property type="molecule type" value="Genomic_DNA"/>
</dbReference>
<dbReference type="AlphaFoldDB" id="A0A1B9Y3D9"/>
<evidence type="ECO:0000313" key="2">
    <source>
        <dbReference type="Proteomes" id="UP000093186"/>
    </source>
</evidence>
<keyword evidence="2" id="KW-1185">Reference proteome</keyword>
<evidence type="ECO:0000313" key="1">
    <source>
        <dbReference type="EMBL" id="OCK44310.1"/>
    </source>
</evidence>
<accession>A0A1B9Y3D9</accession>
<proteinExistence type="predicted"/>
<dbReference type="InterPro" id="IPR052936">
    <property type="entry name" value="Jasmonate_Hydroxylase-like"/>
</dbReference>
<dbReference type="Proteomes" id="UP000093186">
    <property type="component" value="Unassembled WGS sequence"/>
</dbReference>
<comment type="caution">
    <text evidence="1">The sequence shown here is derived from an EMBL/GenBank/DDBJ whole genome shotgun (WGS) entry which is preliminary data.</text>
</comment>
<dbReference type="STRING" id="447689.BA195_06400"/>
<dbReference type="InterPro" id="IPR011008">
    <property type="entry name" value="Dimeric_a/b-barrel"/>
</dbReference>
<organism evidence="1 2">
    <name type="scientific">Tenacibaculum soleae</name>
    <dbReference type="NCBI Taxonomy" id="447689"/>
    <lineage>
        <taxon>Bacteria</taxon>
        <taxon>Pseudomonadati</taxon>
        <taxon>Bacteroidota</taxon>
        <taxon>Flavobacteriia</taxon>
        <taxon>Flavobacteriales</taxon>
        <taxon>Flavobacteriaceae</taxon>
        <taxon>Tenacibaculum</taxon>
    </lineage>
</organism>